<dbReference type="KEGG" id="ein:Eint_081380"/>
<dbReference type="VEuPathDB" id="MicrosporidiaDB:Eint_081380"/>
<evidence type="ECO:0000256" key="6">
    <source>
        <dbReference type="PROSITE-ProRule" id="PRU00094"/>
    </source>
</evidence>
<reference evidence="9 10" key="1">
    <citation type="journal article" date="2010" name="Nat. Commun.">
        <title>The complete sequence of the smallest known nuclear genome from the microsporidian Encephalitozoon intestinalis.</title>
        <authorList>
            <person name="Corradi N."/>
            <person name="Pombert J.-F."/>
            <person name="Farinelli L."/>
            <person name="Didier E.S."/>
            <person name="Keeling P.J."/>
        </authorList>
    </citation>
    <scope>NUCLEOTIDE SEQUENCE [LARGE SCALE GENOMIC DNA]</scope>
    <source>
        <strain evidence="9 10">ATCC 50506</strain>
    </source>
</reference>
<comment type="subcellular location">
    <subcellularLocation>
        <location evidence="1">Nucleus</location>
    </subcellularLocation>
</comment>
<dbReference type="PROSITE" id="PS00344">
    <property type="entry name" value="GATA_ZN_FINGER_1"/>
    <property type="match status" value="1"/>
</dbReference>
<dbReference type="InterPro" id="IPR013088">
    <property type="entry name" value="Znf_NHR/GATA"/>
</dbReference>
<dbReference type="PRINTS" id="PR00619">
    <property type="entry name" value="GATAZNFINGER"/>
</dbReference>
<dbReference type="InterPro" id="IPR000679">
    <property type="entry name" value="Znf_GATA"/>
</dbReference>
<evidence type="ECO:0000256" key="7">
    <source>
        <dbReference type="SAM" id="MobiDB-lite"/>
    </source>
</evidence>
<keyword evidence="4" id="KW-0862">Zinc</keyword>
<dbReference type="HOGENOM" id="CLU_1209821_0_0_1"/>
<feature type="region of interest" description="Disordered" evidence="7">
    <location>
        <begin position="180"/>
        <end position="203"/>
    </location>
</feature>
<reference evidence="9 10" key="2">
    <citation type="journal article" date="2012" name="Proc. Natl. Acad. Sci. U.S.A.">
        <title>Gain and loss of multiple functionally related, horizontally transferred genes in the reduced genomes of two microsporidian parasites.</title>
        <authorList>
            <person name="Pombert J.-F."/>
            <person name="Selman M."/>
            <person name="Burki F."/>
            <person name="Bardell F.T."/>
            <person name="Farinelli L."/>
            <person name="Solter L.F."/>
            <person name="Whitman D.W."/>
            <person name="Weiss L.M."/>
            <person name="Corradi N."/>
            <person name="Keeling P.J."/>
        </authorList>
    </citation>
    <scope>NUCLEOTIDE SEQUENCE [LARGE SCALE GENOMIC DNA]</scope>
    <source>
        <strain evidence="9 10">ATCC 50506</strain>
    </source>
</reference>
<sequence length="229" mass="26417">MLSKQGFCSNCNTTATPLWRRAEDGSYLCNACGLYYKIHGRKRPTNFKADSGKSRVRCRRVVEETGNGHRATGWTLHEHRSGVQDQSNIYQEENQRNLGAKPSDYQMKHDGFKRNREIISVDSDKDVFYDDFGGPRDERRTLSGSRGNYRHDTNTAATSLIRRHFDKRPGKIPQFMIGSEGKEKVSNSEEREKDAIEMQTKERDEHEIDLEDFEVIAVNALLDLSRERI</sequence>
<gene>
    <name evidence="9" type="ORF">Eint_081380</name>
</gene>
<keyword evidence="10" id="KW-1185">Reference proteome</keyword>
<protein>
    <submittedName>
        <fullName evidence="9">GATA binding factor 1-like protein</fullName>
    </submittedName>
</protein>
<dbReference type="PROSITE" id="PS50114">
    <property type="entry name" value="GATA_ZN_FINGER_2"/>
    <property type="match status" value="1"/>
</dbReference>
<dbReference type="OrthoDB" id="515401at2759"/>
<accession>E0S8D3</accession>
<keyword evidence="5" id="KW-0539">Nucleus</keyword>
<dbReference type="GO" id="GO:0000981">
    <property type="term" value="F:DNA-binding transcription factor activity, RNA polymerase II-specific"/>
    <property type="evidence" value="ECO:0007669"/>
    <property type="project" value="TreeGrafter"/>
</dbReference>
<dbReference type="InterPro" id="IPR039355">
    <property type="entry name" value="Transcription_factor_GATA"/>
</dbReference>
<dbReference type="CDD" id="cd00202">
    <property type="entry name" value="ZnF_GATA"/>
    <property type="match status" value="1"/>
</dbReference>
<dbReference type="RefSeq" id="XP_003073430.1">
    <property type="nucleotide sequence ID" value="XM_003073384.1"/>
</dbReference>
<evidence type="ECO:0000256" key="1">
    <source>
        <dbReference type="ARBA" id="ARBA00004123"/>
    </source>
</evidence>
<name>E0S8D3_ENCIT</name>
<evidence type="ECO:0000256" key="3">
    <source>
        <dbReference type="ARBA" id="ARBA00022771"/>
    </source>
</evidence>
<dbReference type="EMBL" id="CP001949">
    <property type="protein sequence ID" value="ADM12070.1"/>
    <property type="molecule type" value="Genomic_DNA"/>
</dbReference>
<dbReference type="PANTHER" id="PTHR10071:SF281">
    <property type="entry name" value="BOX A-BINDING FACTOR-RELATED"/>
    <property type="match status" value="1"/>
</dbReference>
<keyword evidence="2" id="KW-0479">Metal-binding</keyword>
<proteinExistence type="predicted"/>
<dbReference type="GO" id="GO:0008270">
    <property type="term" value="F:zinc ion binding"/>
    <property type="evidence" value="ECO:0007669"/>
    <property type="project" value="UniProtKB-KW"/>
</dbReference>
<evidence type="ECO:0000256" key="2">
    <source>
        <dbReference type="ARBA" id="ARBA00022723"/>
    </source>
</evidence>
<dbReference type="GO" id="GO:0005634">
    <property type="term" value="C:nucleus"/>
    <property type="evidence" value="ECO:0007669"/>
    <property type="project" value="UniProtKB-SubCell"/>
</dbReference>
<evidence type="ECO:0000259" key="8">
    <source>
        <dbReference type="PROSITE" id="PS50114"/>
    </source>
</evidence>
<dbReference type="GeneID" id="9698258"/>
<feature type="domain" description="GATA-type" evidence="8">
    <location>
        <begin position="8"/>
        <end position="55"/>
    </location>
</feature>
<dbReference type="AlphaFoldDB" id="E0S8D3"/>
<evidence type="ECO:0000256" key="5">
    <source>
        <dbReference type="ARBA" id="ARBA00023242"/>
    </source>
</evidence>
<dbReference type="GO" id="GO:0045944">
    <property type="term" value="P:positive regulation of transcription by RNA polymerase II"/>
    <property type="evidence" value="ECO:0007669"/>
    <property type="project" value="TreeGrafter"/>
</dbReference>
<dbReference type="Proteomes" id="UP000002313">
    <property type="component" value="Chromosome VIII"/>
</dbReference>
<keyword evidence="3 6" id="KW-0863">Zinc-finger</keyword>
<evidence type="ECO:0000256" key="4">
    <source>
        <dbReference type="ARBA" id="ARBA00022833"/>
    </source>
</evidence>
<evidence type="ECO:0000313" key="10">
    <source>
        <dbReference type="Proteomes" id="UP000002313"/>
    </source>
</evidence>
<dbReference type="Gene3D" id="3.30.50.10">
    <property type="entry name" value="Erythroid Transcription Factor GATA-1, subunit A"/>
    <property type="match status" value="1"/>
</dbReference>
<organism evidence="9 10">
    <name type="scientific">Encephalitozoon intestinalis (strain ATCC 50506)</name>
    <name type="common">Microsporidian parasite</name>
    <name type="synonym">Septata intestinalis</name>
    <dbReference type="NCBI Taxonomy" id="876142"/>
    <lineage>
        <taxon>Eukaryota</taxon>
        <taxon>Fungi</taxon>
        <taxon>Fungi incertae sedis</taxon>
        <taxon>Microsporidia</taxon>
        <taxon>Unikaryonidae</taxon>
        <taxon>Encephalitozoon</taxon>
    </lineage>
</organism>
<evidence type="ECO:0000313" key="9">
    <source>
        <dbReference type="EMBL" id="ADM12070.1"/>
    </source>
</evidence>
<dbReference type="PANTHER" id="PTHR10071">
    <property type="entry name" value="TRANSCRIPTION FACTOR GATA FAMILY MEMBER"/>
    <property type="match status" value="1"/>
</dbReference>
<dbReference type="Pfam" id="PF00320">
    <property type="entry name" value="GATA"/>
    <property type="match status" value="1"/>
</dbReference>
<dbReference type="GO" id="GO:0000978">
    <property type="term" value="F:RNA polymerase II cis-regulatory region sequence-specific DNA binding"/>
    <property type="evidence" value="ECO:0007669"/>
    <property type="project" value="TreeGrafter"/>
</dbReference>
<dbReference type="SMART" id="SM00401">
    <property type="entry name" value="ZnF_GATA"/>
    <property type="match status" value="1"/>
</dbReference>
<dbReference type="SUPFAM" id="SSF57716">
    <property type="entry name" value="Glucocorticoid receptor-like (DNA-binding domain)"/>
    <property type="match status" value="1"/>
</dbReference>
<dbReference type="GO" id="GO:0000122">
    <property type="term" value="P:negative regulation of transcription by RNA polymerase II"/>
    <property type="evidence" value="ECO:0007669"/>
    <property type="project" value="TreeGrafter"/>
</dbReference>